<feature type="transmembrane region" description="Helical" evidence="5">
    <location>
        <begin position="310"/>
        <end position="327"/>
    </location>
</feature>
<feature type="transmembrane region" description="Helical" evidence="5">
    <location>
        <begin position="93"/>
        <end position="113"/>
    </location>
</feature>
<evidence type="ECO:0000259" key="6">
    <source>
        <dbReference type="PROSITE" id="PS50234"/>
    </source>
</evidence>
<keyword evidence="3 5" id="KW-1133">Transmembrane helix</keyword>
<protein>
    <submittedName>
        <fullName evidence="7">Ca-activated chloride channel family protein</fullName>
    </submittedName>
</protein>
<proteinExistence type="predicted"/>
<keyword evidence="1" id="KW-1003">Cell membrane</keyword>
<dbReference type="RefSeq" id="WP_113961809.1">
    <property type="nucleotide sequence ID" value="NZ_QNRR01000016.1"/>
</dbReference>
<keyword evidence="2 5" id="KW-0812">Transmembrane</keyword>
<dbReference type="AlphaFoldDB" id="A0A366H6J8"/>
<dbReference type="EMBL" id="QNRR01000016">
    <property type="protein sequence ID" value="RBP36567.1"/>
    <property type="molecule type" value="Genomic_DNA"/>
</dbReference>
<dbReference type="SUPFAM" id="SSF53300">
    <property type="entry name" value="vWA-like"/>
    <property type="match status" value="1"/>
</dbReference>
<reference evidence="7 8" key="1">
    <citation type="submission" date="2018-06" db="EMBL/GenBank/DDBJ databases">
        <title>Genomic Encyclopedia of Type Strains, Phase IV (KMG-IV): sequencing the most valuable type-strain genomes for metagenomic binning, comparative biology and taxonomic classification.</title>
        <authorList>
            <person name="Goeker M."/>
        </authorList>
    </citation>
    <scope>NUCLEOTIDE SEQUENCE [LARGE SCALE GENOMIC DNA]</scope>
    <source>
        <strain evidence="7 8">DSM 25532</strain>
    </source>
</reference>
<dbReference type="PANTHER" id="PTHR22550:SF5">
    <property type="entry name" value="LEUCINE ZIPPER PROTEIN 4"/>
    <property type="match status" value="1"/>
</dbReference>
<evidence type="ECO:0000256" key="2">
    <source>
        <dbReference type="ARBA" id="ARBA00022692"/>
    </source>
</evidence>
<dbReference type="Gene3D" id="3.40.50.410">
    <property type="entry name" value="von Willebrand factor, type A domain"/>
    <property type="match status" value="1"/>
</dbReference>
<dbReference type="OrthoDB" id="6206554at2"/>
<organism evidence="7 8">
    <name type="scientific">Roseimicrobium gellanilyticum</name>
    <dbReference type="NCBI Taxonomy" id="748857"/>
    <lineage>
        <taxon>Bacteria</taxon>
        <taxon>Pseudomonadati</taxon>
        <taxon>Verrucomicrobiota</taxon>
        <taxon>Verrucomicrobiia</taxon>
        <taxon>Verrucomicrobiales</taxon>
        <taxon>Verrucomicrobiaceae</taxon>
        <taxon>Roseimicrobium</taxon>
    </lineage>
</organism>
<dbReference type="PROSITE" id="PS50234">
    <property type="entry name" value="VWFA"/>
    <property type="match status" value="1"/>
</dbReference>
<feature type="transmembrane region" description="Helical" evidence="5">
    <location>
        <begin position="12"/>
        <end position="29"/>
    </location>
</feature>
<dbReference type="InterPro" id="IPR036465">
    <property type="entry name" value="vWFA_dom_sf"/>
</dbReference>
<gene>
    <name evidence="7" type="ORF">DES53_1166</name>
</gene>
<dbReference type="Pfam" id="PF07584">
    <property type="entry name" value="BatA"/>
    <property type="match status" value="1"/>
</dbReference>
<dbReference type="InterPro" id="IPR050768">
    <property type="entry name" value="UPF0353/GerABKA_families"/>
</dbReference>
<accession>A0A366H6J8</accession>
<comment type="caution">
    <text evidence="7">The sequence shown here is derived from an EMBL/GenBank/DDBJ whole genome shotgun (WGS) entry which is preliminary data.</text>
</comment>
<feature type="domain" description="VWFA" evidence="6">
    <location>
        <begin position="95"/>
        <end position="290"/>
    </location>
</feature>
<evidence type="ECO:0000313" key="7">
    <source>
        <dbReference type="EMBL" id="RBP36567.1"/>
    </source>
</evidence>
<dbReference type="Proteomes" id="UP000253426">
    <property type="component" value="Unassembled WGS sequence"/>
</dbReference>
<evidence type="ECO:0000256" key="3">
    <source>
        <dbReference type="ARBA" id="ARBA00022989"/>
    </source>
</evidence>
<name>A0A366H6J8_9BACT</name>
<dbReference type="Pfam" id="PF13519">
    <property type="entry name" value="VWA_2"/>
    <property type="match status" value="1"/>
</dbReference>
<sequence>MPIPFFPNHQLGSPWWLLLLLAIPILIVLRGRRGGAPAMTFPGVAMLRGLGSSTRSRMGGFGLNLLHLGLFSAIIALARPQEVISYEETKTDGLAIVVACDVSLSMLIDDFYIGGTRVNRLAAAKRVLRDFIKGRPNDRIGIVAFAGAPYTPCPPTLDHDWLLENMDRVQTGIMENGTAIGSGIGTAALRLKDQKVPSKVILLLTDGANNSGKLSPQEAAKLAATLGIRIYTISIGTPGHHLIKLPNGQIIDSGREEFDVETLQEVARIGRGNFYRAEDLAGLEHVFKTIDGLEKTEIRRKKVIETRDKHYWWLIAAASLCGLYVLWRQTLGRAAPAVA</sequence>
<evidence type="ECO:0000256" key="5">
    <source>
        <dbReference type="SAM" id="Phobius"/>
    </source>
</evidence>
<evidence type="ECO:0000256" key="4">
    <source>
        <dbReference type="ARBA" id="ARBA00023136"/>
    </source>
</evidence>
<feature type="transmembrane region" description="Helical" evidence="5">
    <location>
        <begin position="58"/>
        <end position="78"/>
    </location>
</feature>
<evidence type="ECO:0000256" key="1">
    <source>
        <dbReference type="ARBA" id="ARBA00022475"/>
    </source>
</evidence>
<dbReference type="SMART" id="SM00327">
    <property type="entry name" value="VWA"/>
    <property type="match status" value="1"/>
</dbReference>
<dbReference type="PANTHER" id="PTHR22550">
    <property type="entry name" value="SPORE GERMINATION PROTEIN"/>
    <property type="match status" value="1"/>
</dbReference>
<keyword evidence="8" id="KW-1185">Reference proteome</keyword>
<evidence type="ECO:0000313" key="8">
    <source>
        <dbReference type="Proteomes" id="UP000253426"/>
    </source>
</evidence>
<dbReference type="InterPro" id="IPR024163">
    <property type="entry name" value="Aerotolerance_reg_N"/>
</dbReference>
<dbReference type="InterPro" id="IPR002035">
    <property type="entry name" value="VWF_A"/>
</dbReference>
<keyword evidence="4 5" id="KW-0472">Membrane</keyword>